<evidence type="ECO:0000256" key="1">
    <source>
        <dbReference type="SAM" id="MobiDB-lite"/>
    </source>
</evidence>
<comment type="caution">
    <text evidence="2">The sequence shown here is derived from an EMBL/GenBank/DDBJ whole genome shotgun (WGS) entry which is preliminary data.</text>
</comment>
<accession>A0A1V6PCB9</accession>
<organism evidence="2 3">
    <name type="scientific">Penicillium antarcticum</name>
    <dbReference type="NCBI Taxonomy" id="416450"/>
    <lineage>
        <taxon>Eukaryota</taxon>
        <taxon>Fungi</taxon>
        <taxon>Dikarya</taxon>
        <taxon>Ascomycota</taxon>
        <taxon>Pezizomycotina</taxon>
        <taxon>Eurotiomycetes</taxon>
        <taxon>Eurotiomycetidae</taxon>
        <taxon>Eurotiales</taxon>
        <taxon>Aspergillaceae</taxon>
        <taxon>Penicillium</taxon>
    </lineage>
</organism>
<dbReference type="Proteomes" id="UP000191672">
    <property type="component" value="Unassembled WGS sequence"/>
</dbReference>
<proteinExistence type="predicted"/>
<dbReference type="AlphaFoldDB" id="A0A1V6PCB9"/>
<feature type="region of interest" description="Disordered" evidence="1">
    <location>
        <begin position="1"/>
        <end position="35"/>
    </location>
</feature>
<name>A0A1V6PCB9_9EURO</name>
<dbReference type="EMBL" id="MDYN01000170">
    <property type="protein sequence ID" value="OQD74709.1"/>
    <property type="molecule type" value="Genomic_DNA"/>
</dbReference>
<feature type="compositionally biased region" description="Basic and acidic residues" evidence="1">
    <location>
        <begin position="7"/>
        <end position="20"/>
    </location>
</feature>
<protein>
    <submittedName>
        <fullName evidence="2">Uncharacterized protein</fullName>
    </submittedName>
</protein>
<evidence type="ECO:0000313" key="2">
    <source>
        <dbReference type="EMBL" id="OQD74709.1"/>
    </source>
</evidence>
<gene>
    <name evidence="2" type="ORF">PENANT_c170G05277</name>
</gene>
<keyword evidence="3" id="KW-1185">Reference proteome</keyword>
<reference evidence="3" key="1">
    <citation type="journal article" date="2017" name="Nat. Microbiol.">
        <title>Global analysis of biosynthetic gene clusters reveals vast potential of secondary metabolite production in Penicillium species.</title>
        <authorList>
            <person name="Nielsen J.C."/>
            <person name="Grijseels S."/>
            <person name="Prigent S."/>
            <person name="Ji B."/>
            <person name="Dainat J."/>
            <person name="Nielsen K.F."/>
            <person name="Frisvad J.C."/>
            <person name="Workman M."/>
            <person name="Nielsen J."/>
        </authorList>
    </citation>
    <scope>NUCLEOTIDE SEQUENCE [LARGE SCALE GENOMIC DNA]</scope>
    <source>
        <strain evidence="3">IBT 31811</strain>
    </source>
</reference>
<sequence>MQSTALFEKEVSDLRTENKKEKRKRARSTRQIPSEEGLLDLEPSTLIAQSEQVVLAPIPREAGPAQTPSQPL</sequence>
<evidence type="ECO:0000313" key="3">
    <source>
        <dbReference type="Proteomes" id="UP000191672"/>
    </source>
</evidence>